<keyword evidence="1" id="KW-0472">Membrane</keyword>
<protein>
    <submittedName>
        <fullName evidence="2">Uncharacterized protein</fullName>
    </submittedName>
</protein>
<evidence type="ECO:0000313" key="2">
    <source>
        <dbReference type="EMBL" id="CAD8769288.1"/>
    </source>
</evidence>
<dbReference type="AlphaFoldDB" id="A0A7S0UR71"/>
<name>A0A7S0UR71_9CHLO</name>
<dbReference type="PANTHER" id="PTHR36706">
    <property type="entry name" value="UNNAMED PRODUCT"/>
    <property type="match status" value="1"/>
</dbReference>
<keyword evidence="1" id="KW-1133">Transmembrane helix</keyword>
<proteinExistence type="predicted"/>
<evidence type="ECO:0000256" key="1">
    <source>
        <dbReference type="SAM" id="Phobius"/>
    </source>
</evidence>
<organism evidence="2">
    <name type="scientific">Polytomella parva</name>
    <dbReference type="NCBI Taxonomy" id="51329"/>
    <lineage>
        <taxon>Eukaryota</taxon>
        <taxon>Viridiplantae</taxon>
        <taxon>Chlorophyta</taxon>
        <taxon>core chlorophytes</taxon>
        <taxon>Chlorophyceae</taxon>
        <taxon>CS clade</taxon>
        <taxon>Chlamydomonadales</taxon>
        <taxon>Chlamydomonadaceae</taxon>
        <taxon>Polytomella</taxon>
    </lineage>
</organism>
<accession>A0A7S0UR71</accession>
<sequence>MSIPKHLTAAAKRQAEKEEKKDLLLRIVMGAFGIAGVALIMTKAESYPSPEAYYQAKLDKNEPLKPKNHRCSDRFEDMSEVLFGEDGSIVDDLGLVYRNWRECMNSPEGQEPAMPYVVLPSDNRAYIDPKTRATYKGPR</sequence>
<gene>
    <name evidence="2" type="ORF">PPAR00522_LOCUS5686</name>
</gene>
<dbReference type="EMBL" id="HBFM01008896">
    <property type="protein sequence ID" value="CAD8769288.1"/>
    <property type="molecule type" value="Transcribed_RNA"/>
</dbReference>
<keyword evidence="1" id="KW-0812">Transmembrane</keyword>
<feature type="transmembrane region" description="Helical" evidence="1">
    <location>
        <begin position="23"/>
        <end position="41"/>
    </location>
</feature>
<reference evidence="2" key="1">
    <citation type="submission" date="2021-01" db="EMBL/GenBank/DDBJ databases">
        <authorList>
            <person name="Corre E."/>
            <person name="Pelletier E."/>
            <person name="Niang G."/>
            <person name="Scheremetjew M."/>
            <person name="Finn R."/>
            <person name="Kale V."/>
            <person name="Holt S."/>
            <person name="Cochrane G."/>
            <person name="Meng A."/>
            <person name="Brown T."/>
            <person name="Cohen L."/>
        </authorList>
    </citation>
    <scope>NUCLEOTIDE SEQUENCE</scope>
    <source>
        <strain evidence="2">SAG 63-3</strain>
    </source>
</reference>